<dbReference type="PANTHER" id="PTHR11360">
    <property type="entry name" value="MONOCARBOXYLATE TRANSPORTER"/>
    <property type="match status" value="1"/>
</dbReference>
<dbReference type="Gene3D" id="1.20.1250.20">
    <property type="entry name" value="MFS general substrate transporter like domains"/>
    <property type="match status" value="1"/>
</dbReference>
<reference evidence="3" key="1">
    <citation type="journal article" date="2019" name="Int. J. Syst. Evol. Microbiol.">
        <title>The Global Catalogue of Microorganisms (GCM) 10K type strain sequencing project: providing services to taxonomists for standard genome sequencing and annotation.</title>
        <authorList>
            <consortium name="The Broad Institute Genomics Platform"/>
            <consortium name="The Broad Institute Genome Sequencing Center for Infectious Disease"/>
            <person name="Wu L."/>
            <person name="Ma J."/>
        </authorList>
    </citation>
    <scope>NUCLEOTIDE SEQUENCE [LARGE SCALE GENOMIC DNA]</scope>
    <source>
        <strain evidence="3">JCM 17441</strain>
    </source>
</reference>
<feature type="transmembrane region" description="Helical" evidence="1">
    <location>
        <begin position="380"/>
        <end position="400"/>
    </location>
</feature>
<dbReference type="Proteomes" id="UP001500620">
    <property type="component" value="Unassembled WGS sequence"/>
</dbReference>
<dbReference type="Pfam" id="PF07690">
    <property type="entry name" value="MFS_1"/>
    <property type="match status" value="1"/>
</dbReference>
<dbReference type="RefSeq" id="WP_345127818.1">
    <property type="nucleotide sequence ID" value="NZ_BAABAT010000007.1"/>
</dbReference>
<feature type="transmembrane region" description="Helical" evidence="1">
    <location>
        <begin position="226"/>
        <end position="248"/>
    </location>
</feature>
<feature type="transmembrane region" description="Helical" evidence="1">
    <location>
        <begin position="57"/>
        <end position="77"/>
    </location>
</feature>
<evidence type="ECO:0000256" key="1">
    <source>
        <dbReference type="SAM" id="Phobius"/>
    </source>
</evidence>
<feature type="transmembrane region" description="Helical" evidence="1">
    <location>
        <begin position="109"/>
        <end position="133"/>
    </location>
</feature>
<keyword evidence="1" id="KW-0812">Transmembrane</keyword>
<dbReference type="InterPro" id="IPR036259">
    <property type="entry name" value="MFS_trans_sf"/>
</dbReference>
<dbReference type="SUPFAM" id="SSF103473">
    <property type="entry name" value="MFS general substrate transporter"/>
    <property type="match status" value="1"/>
</dbReference>
<sequence>MTPAAADGRTGAGAPAFHGWRIVAAFAVTQTVGYGCLYYAFAVLLRPMAAGLGTSPAAVTGALLAWAAAAIPVGRWLDRHGGRALMTAGSLAGAALLVAWSRVEALWQLYAVFAGLGVAMSMALYDAATAVLVTWFDAGQRPKAILAMIVVAGFASTIFMPLTGLLEQRYGWRTTLLALAALYAAVAVPLHATVVRAPATRHGNAPRPGHPDRAAAVRAARRDARFWWLAAAFVAHSAAMSAMTVHLVGFLAGRGHPPTFAATVAGLLGVLSVTGRLLLTGAGRRRPLTTLVAGVFAVQATAAAALPLIASSRFGAVAGVVAFGIGFGVASLAAPALLAERYGTAAYATIAGTLNTPVTLAKAAAPLAAAALSTVAGETATLLAVAAACALAALGITAAAGTSCRGTRPR</sequence>
<keyword evidence="3" id="KW-1185">Reference proteome</keyword>
<dbReference type="InterPro" id="IPR011701">
    <property type="entry name" value="MFS"/>
</dbReference>
<comment type="caution">
    <text evidence="2">The sequence shown here is derived from an EMBL/GenBank/DDBJ whole genome shotgun (WGS) entry which is preliminary data.</text>
</comment>
<name>A0ABP8D8F6_9ACTN</name>
<feature type="transmembrane region" description="Helical" evidence="1">
    <location>
        <begin position="345"/>
        <end position="368"/>
    </location>
</feature>
<keyword evidence="1" id="KW-1133">Transmembrane helix</keyword>
<accession>A0ABP8D8F6</accession>
<dbReference type="InterPro" id="IPR050327">
    <property type="entry name" value="Proton-linked_MCT"/>
</dbReference>
<protein>
    <submittedName>
        <fullName evidence="2">MFS transporter</fullName>
    </submittedName>
</protein>
<dbReference type="PANTHER" id="PTHR11360:SF290">
    <property type="entry name" value="MONOCARBOXYLATE MFS PERMEASE"/>
    <property type="match status" value="1"/>
</dbReference>
<feature type="transmembrane region" description="Helical" evidence="1">
    <location>
        <begin position="145"/>
        <end position="166"/>
    </location>
</feature>
<keyword evidence="1" id="KW-0472">Membrane</keyword>
<organism evidence="2 3">
    <name type="scientific">Dactylosporangium darangshiense</name>
    <dbReference type="NCBI Taxonomy" id="579108"/>
    <lineage>
        <taxon>Bacteria</taxon>
        <taxon>Bacillati</taxon>
        <taxon>Actinomycetota</taxon>
        <taxon>Actinomycetes</taxon>
        <taxon>Micromonosporales</taxon>
        <taxon>Micromonosporaceae</taxon>
        <taxon>Dactylosporangium</taxon>
    </lineage>
</organism>
<evidence type="ECO:0000313" key="2">
    <source>
        <dbReference type="EMBL" id="GAA4249506.1"/>
    </source>
</evidence>
<gene>
    <name evidence="2" type="ORF">GCM10022255_033920</name>
</gene>
<feature type="transmembrane region" description="Helical" evidence="1">
    <location>
        <begin position="291"/>
        <end position="310"/>
    </location>
</feature>
<feature type="transmembrane region" description="Helical" evidence="1">
    <location>
        <begin position="260"/>
        <end position="279"/>
    </location>
</feature>
<dbReference type="EMBL" id="BAABAT010000007">
    <property type="protein sequence ID" value="GAA4249506.1"/>
    <property type="molecule type" value="Genomic_DNA"/>
</dbReference>
<evidence type="ECO:0000313" key="3">
    <source>
        <dbReference type="Proteomes" id="UP001500620"/>
    </source>
</evidence>
<feature type="transmembrane region" description="Helical" evidence="1">
    <location>
        <begin position="84"/>
        <end position="103"/>
    </location>
</feature>
<feature type="transmembrane region" description="Helical" evidence="1">
    <location>
        <begin position="316"/>
        <end position="338"/>
    </location>
</feature>
<feature type="transmembrane region" description="Helical" evidence="1">
    <location>
        <begin position="22"/>
        <end position="45"/>
    </location>
</feature>
<proteinExistence type="predicted"/>